<sequence>MTQVGYDGENLRIDFPGWEALMTRRGSIEIPAGAIGAVQVEPGWSSEALGIRSGLVISGYRKVGVFRHLSGTRRLVSMKRGLPLLRIRVNRAVTGVDEVLVSTAEAEQIAGALPSGPVGSDPGPARPDLSR</sequence>
<evidence type="ECO:0000256" key="1">
    <source>
        <dbReference type="SAM" id="MobiDB-lite"/>
    </source>
</evidence>
<evidence type="ECO:0000313" key="3">
    <source>
        <dbReference type="Proteomes" id="UP001519290"/>
    </source>
</evidence>
<proteinExistence type="predicted"/>
<keyword evidence="3" id="KW-1185">Reference proteome</keyword>
<reference evidence="2 3" key="1">
    <citation type="submission" date="2021-03" db="EMBL/GenBank/DDBJ databases">
        <title>Sequencing the genomes of 1000 actinobacteria strains.</title>
        <authorList>
            <person name="Klenk H.-P."/>
        </authorList>
    </citation>
    <scope>NUCLEOTIDE SEQUENCE [LARGE SCALE GENOMIC DNA]</scope>
    <source>
        <strain evidence="2 3">DSM 14566</strain>
    </source>
</reference>
<name>A0ABS4WZR6_9MICO</name>
<feature type="region of interest" description="Disordered" evidence="1">
    <location>
        <begin position="111"/>
        <end position="131"/>
    </location>
</feature>
<organism evidence="2 3">
    <name type="scientific">Brachybacterium sacelli</name>
    <dbReference type="NCBI Taxonomy" id="173364"/>
    <lineage>
        <taxon>Bacteria</taxon>
        <taxon>Bacillati</taxon>
        <taxon>Actinomycetota</taxon>
        <taxon>Actinomycetes</taxon>
        <taxon>Micrococcales</taxon>
        <taxon>Dermabacteraceae</taxon>
        <taxon>Brachybacterium</taxon>
    </lineage>
</organism>
<dbReference type="RefSeq" id="WP_209901079.1">
    <property type="nucleotide sequence ID" value="NZ_BAAAJW010000002.1"/>
</dbReference>
<evidence type="ECO:0000313" key="2">
    <source>
        <dbReference type="EMBL" id="MBP2381712.1"/>
    </source>
</evidence>
<comment type="caution">
    <text evidence="2">The sequence shown here is derived from an EMBL/GenBank/DDBJ whole genome shotgun (WGS) entry which is preliminary data.</text>
</comment>
<protein>
    <submittedName>
        <fullName evidence="2">Uncharacterized protein</fullName>
    </submittedName>
</protein>
<dbReference type="EMBL" id="JAGIOD010000001">
    <property type="protein sequence ID" value="MBP2381712.1"/>
    <property type="molecule type" value="Genomic_DNA"/>
</dbReference>
<dbReference type="Proteomes" id="UP001519290">
    <property type="component" value="Unassembled WGS sequence"/>
</dbReference>
<accession>A0ABS4WZR6</accession>
<gene>
    <name evidence="2" type="ORF">JOF43_001669</name>
</gene>